<dbReference type="PRINTS" id="PR00077">
    <property type="entry name" value="GPDHDRGNASE"/>
</dbReference>
<dbReference type="GO" id="GO:0051287">
    <property type="term" value="F:NAD binding"/>
    <property type="evidence" value="ECO:0007669"/>
    <property type="project" value="UniProtKB-UniRule"/>
</dbReference>
<dbReference type="PANTHER" id="PTHR11728:SF8">
    <property type="entry name" value="GLYCEROL-3-PHOSPHATE DEHYDROGENASE [NAD(+)]-RELATED"/>
    <property type="match status" value="1"/>
</dbReference>
<protein>
    <recommendedName>
        <fullName evidence="6">Glycerol-3-phosphate dehydrogenase [NAD(+)]</fullName>
        <ecNumber evidence="6">1.1.1.8</ecNumber>
    </recommendedName>
</protein>
<dbReference type="InterPro" id="IPR006168">
    <property type="entry name" value="G3P_DH_NAD-dep"/>
</dbReference>
<dbReference type="GeneID" id="25906208"/>
<dbReference type="Pfam" id="PF00702">
    <property type="entry name" value="Hydrolase"/>
    <property type="match status" value="1"/>
</dbReference>
<evidence type="ECO:0000259" key="8">
    <source>
        <dbReference type="Pfam" id="PF07479"/>
    </source>
</evidence>
<dbReference type="STRING" id="667725.A0A0L0FYT4"/>
<dbReference type="GO" id="GO:0005829">
    <property type="term" value="C:cytosol"/>
    <property type="evidence" value="ECO:0007669"/>
    <property type="project" value="TreeGrafter"/>
</dbReference>
<evidence type="ECO:0000256" key="2">
    <source>
        <dbReference type="ARBA" id="ARBA00023002"/>
    </source>
</evidence>
<dbReference type="InterPro" id="IPR036291">
    <property type="entry name" value="NAD(P)-bd_dom_sf"/>
</dbReference>
<dbReference type="EC" id="1.1.1.8" evidence="6"/>
<dbReference type="InterPro" id="IPR013328">
    <property type="entry name" value="6PGD_dom2"/>
</dbReference>
<evidence type="ECO:0000313" key="9">
    <source>
        <dbReference type="EMBL" id="KNC82007.1"/>
    </source>
</evidence>
<dbReference type="Gene3D" id="3.40.50.1000">
    <property type="entry name" value="HAD superfamily/HAD-like"/>
    <property type="match status" value="1"/>
</dbReference>
<dbReference type="eggNOG" id="KOG1615">
    <property type="taxonomic scope" value="Eukaryota"/>
</dbReference>
<dbReference type="InterPro" id="IPR008927">
    <property type="entry name" value="6-PGluconate_DH-like_C_sf"/>
</dbReference>
<dbReference type="InterPro" id="IPR011128">
    <property type="entry name" value="G3P_DH_NAD-dep_N"/>
</dbReference>
<gene>
    <name evidence="9" type="ORF">SARC_05704</name>
</gene>
<name>A0A0L0FYT4_9EUKA</name>
<dbReference type="Pfam" id="PF01210">
    <property type="entry name" value="NAD_Gly3P_dh_N"/>
    <property type="match status" value="1"/>
</dbReference>
<dbReference type="SUPFAM" id="SSF51735">
    <property type="entry name" value="NAD(P)-binding Rossmann-fold domains"/>
    <property type="match status" value="1"/>
</dbReference>
<dbReference type="EMBL" id="KQ241969">
    <property type="protein sequence ID" value="KNC82007.1"/>
    <property type="molecule type" value="Genomic_DNA"/>
</dbReference>
<evidence type="ECO:0000256" key="6">
    <source>
        <dbReference type="RuleBase" id="RU361243"/>
    </source>
</evidence>
<evidence type="ECO:0000256" key="1">
    <source>
        <dbReference type="ARBA" id="ARBA00011009"/>
    </source>
</evidence>
<dbReference type="CDD" id="cd04309">
    <property type="entry name" value="HAD_PSP_eu"/>
    <property type="match status" value="1"/>
</dbReference>
<dbReference type="SUPFAM" id="SSF56784">
    <property type="entry name" value="HAD-like"/>
    <property type="match status" value="1"/>
</dbReference>
<keyword evidence="3 5" id="KW-0520">NAD</keyword>
<evidence type="ECO:0000256" key="3">
    <source>
        <dbReference type="ARBA" id="ARBA00023027"/>
    </source>
</evidence>
<dbReference type="GO" id="GO:0046168">
    <property type="term" value="P:glycerol-3-phosphate catabolic process"/>
    <property type="evidence" value="ECO:0007669"/>
    <property type="project" value="UniProtKB-UniRule"/>
</dbReference>
<comment type="similarity">
    <text evidence="1 5">Belongs to the NAD-dependent glycerol-3-phosphate dehydrogenase family.</text>
</comment>
<dbReference type="SUPFAM" id="SSF48179">
    <property type="entry name" value="6-phosphogluconate dehydrogenase C-terminal domain-like"/>
    <property type="match status" value="1"/>
</dbReference>
<keyword evidence="2 5" id="KW-0560">Oxidoreductase</keyword>
<dbReference type="InterPro" id="IPR006109">
    <property type="entry name" value="G3P_DH_NAD-dep_C"/>
</dbReference>
<organism evidence="9 10">
    <name type="scientific">Sphaeroforma arctica JP610</name>
    <dbReference type="NCBI Taxonomy" id="667725"/>
    <lineage>
        <taxon>Eukaryota</taxon>
        <taxon>Ichthyosporea</taxon>
        <taxon>Ichthyophonida</taxon>
        <taxon>Sphaeroforma</taxon>
    </lineage>
</organism>
<dbReference type="FunFam" id="1.10.1040.10:FF:000004">
    <property type="entry name" value="Glycerol-3-phosphate dehydrogenase [NAD(+)]"/>
    <property type="match status" value="1"/>
</dbReference>
<dbReference type="SFLD" id="SFLDS00003">
    <property type="entry name" value="Haloacid_Dehalogenase"/>
    <property type="match status" value="1"/>
</dbReference>
<dbReference type="Proteomes" id="UP000054560">
    <property type="component" value="Unassembled WGS sequence"/>
</dbReference>
<dbReference type="InterPro" id="IPR023214">
    <property type="entry name" value="HAD_sf"/>
</dbReference>
<dbReference type="Gene3D" id="1.10.1040.10">
    <property type="entry name" value="N-(1-d-carboxylethyl)-l-norvaline Dehydrogenase, domain 2"/>
    <property type="match status" value="1"/>
</dbReference>
<dbReference type="SFLD" id="SFLDG01129">
    <property type="entry name" value="C1.5:_HAD__Beta-PGM__Phosphata"/>
    <property type="match status" value="1"/>
</dbReference>
<reference evidence="9 10" key="1">
    <citation type="submission" date="2011-02" db="EMBL/GenBank/DDBJ databases">
        <title>The Genome Sequence of Sphaeroforma arctica JP610.</title>
        <authorList>
            <consortium name="The Broad Institute Genome Sequencing Platform"/>
            <person name="Russ C."/>
            <person name="Cuomo C."/>
            <person name="Young S.K."/>
            <person name="Zeng Q."/>
            <person name="Gargeya S."/>
            <person name="Alvarado L."/>
            <person name="Berlin A."/>
            <person name="Chapman S.B."/>
            <person name="Chen Z."/>
            <person name="Freedman E."/>
            <person name="Gellesch M."/>
            <person name="Goldberg J."/>
            <person name="Griggs A."/>
            <person name="Gujja S."/>
            <person name="Heilman E."/>
            <person name="Heiman D."/>
            <person name="Howarth C."/>
            <person name="Mehta T."/>
            <person name="Neiman D."/>
            <person name="Pearson M."/>
            <person name="Roberts A."/>
            <person name="Saif S."/>
            <person name="Shea T."/>
            <person name="Shenoy N."/>
            <person name="Sisk P."/>
            <person name="Stolte C."/>
            <person name="Sykes S."/>
            <person name="White J."/>
            <person name="Yandava C."/>
            <person name="Burger G."/>
            <person name="Gray M.W."/>
            <person name="Holland P.W.H."/>
            <person name="King N."/>
            <person name="Lang F.B.F."/>
            <person name="Roger A.J."/>
            <person name="Ruiz-Trillo I."/>
            <person name="Haas B."/>
            <person name="Nusbaum C."/>
            <person name="Birren B."/>
        </authorList>
    </citation>
    <scope>NUCLEOTIDE SEQUENCE [LARGE SCALE GENOMIC DNA]</scope>
    <source>
        <strain evidence="9 10">JP610</strain>
    </source>
</reference>
<dbReference type="GO" id="GO:0005975">
    <property type="term" value="P:carbohydrate metabolic process"/>
    <property type="evidence" value="ECO:0007669"/>
    <property type="project" value="InterPro"/>
</dbReference>
<sequence length="663" mass="73961">MNFKLHHRRSIVFFYQATPPGSVYNTLVQKSYLCPHTRYPRKQTIMSAKDHTKLSREKCERLWRTAQAVCFDVDCTVTKEDALDSLGRFLGVGDQVADLTNAAMDGNLDLDEALQKRLDIMNPTIDKLIAYAKSNPAEERLVPGIRRLITELQARNVEVFLISGGFRELILPVADALNIPRENIFANRFVYMASDKVGPNGYPEIHAKGFDANEPTSREGGKPEAIRRIRTLNPYNTIVMVGDGITDLEAVEQTGGADMFVGYGGVVERSYVKENADWWITSHDELTDAIPKLKVAMVGSGAWACAAMQMVSKNARETPLFDKRVDMWVFEEDYEGGKLTDKMNELKENPKYMPGVKYGDNVVANPDLVDTVKDADILIFCTPHQFVHKLCMQIQLNIKDNCIAISLIKGMRVRHDGPQLISTMVRRILHMECSVLMGANIATELAPGTLCEGTVASHFPEHGTIFKSLFDTSFYNVNVINDVEGAELAGTLKNVVAVAAGFVDGCELGHNAKAAVLRQGLSEMRTFAKRIFSTVRDETFNESCGMADLFATCCGGRNRMVSMAFAKCKGQKTFDQLESELLNGQKLQGVLTSNEVQAVLKMKGWEKDFPLFTAVNAIVQGMYEPKDIARYRDLAAKPVVDETFVNTTRRKSLLEEKLMDVHF</sequence>
<proteinExistence type="inferred from homology"/>
<dbReference type="InterPro" id="IPR017751">
    <property type="entry name" value="G3P_DH_NAD-dep_euk"/>
</dbReference>
<dbReference type="GO" id="GO:0141152">
    <property type="term" value="F:glycerol-3-phosphate dehydrogenase (NAD+) activity"/>
    <property type="evidence" value="ECO:0007669"/>
    <property type="project" value="UniProtKB-UniRule"/>
</dbReference>
<keyword evidence="10" id="KW-1185">Reference proteome</keyword>
<dbReference type="NCBIfam" id="TIGR01488">
    <property type="entry name" value="HAD-SF-IB"/>
    <property type="match status" value="1"/>
</dbReference>
<dbReference type="GO" id="GO:0042803">
    <property type="term" value="F:protein homodimerization activity"/>
    <property type="evidence" value="ECO:0007669"/>
    <property type="project" value="InterPro"/>
</dbReference>
<dbReference type="Gene3D" id="1.10.150.210">
    <property type="entry name" value="Phosphoserine phosphatase, domain 2"/>
    <property type="match status" value="1"/>
</dbReference>
<evidence type="ECO:0000256" key="5">
    <source>
        <dbReference type="RuleBase" id="RU000437"/>
    </source>
</evidence>
<dbReference type="PANTHER" id="PTHR11728">
    <property type="entry name" value="GLYCEROL-3-PHOSPHATE DEHYDROGENASE"/>
    <property type="match status" value="1"/>
</dbReference>
<dbReference type="eggNOG" id="KOG2711">
    <property type="taxonomic scope" value="Eukaryota"/>
</dbReference>
<dbReference type="Pfam" id="PF07479">
    <property type="entry name" value="NAD_Gly3P_dh_C"/>
    <property type="match status" value="1"/>
</dbReference>
<dbReference type="Gene3D" id="3.40.50.720">
    <property type="entry name" value="NAD(P)-binding Rossmann-like Domain"/>
    <property type="match status" value="1"/>
</dbReference>
<dbReference type="InterPro" id="IPR036412">
    <property type="entry name" value="HAD-like_sf"/>
</dbReference>
<evidence type="ECO:0000313" key="10">
    <source>
        <dbReference type="Proteomes" id="UP000054560"/>
    </source>
</evidence>
<dbReference type="AlphaFoldDB" id="A0A0L0FYT4"/>
<comment type="catalytic activity">
    <reaction evidence="4 6">
        <text>sn-glycerol 3-phosphate + NAD(+) = dihydroxyacetone phosphate + NADH + H(+)</text>
        <dbReference type="Rhea" id="RHEA:11092"/>
        <dbReference type="ChEBI" id="CHEBI:15378"/>
        <dbReference type="ChEBI" id="CHEBI:57540"/>
        <dbReference type="ChEBI" id="CHEBI:57597"/>
        <dbReference type="ChEBI" id="CHEBI:57642"/>
        <dbReference type="ChEBI" id="CHEBI:57945"/>
        <dbReference type="EC" id="1.1.1.8"/>
    </reaction>
</comment>
<dbReference type="RefSeq" id="XP_014155909.1">
    <property type="nucleotide sequence ID" value="XM_014300434.1"/>
</dbReference>
<dbReference type="NCBIfam" id="TIGR03376">
    <property type="entry name" value="glycerol3P_DH"/>
    <property type="match status" value="1"/>
</dbReference>
<dbReference type="OrthoDB" id="10263760at2759"/>
<feature type="domain" description="Glycerol-3-phosphate dehydrogenase NAD-dependent N-terminal" evidence="7">
    <location>
        <begin position="294"/>
        <end position="458"/>
    </location>
</feature>
<evidence type="ECO:0000256" key="4">
    <source>
        <dbReference type="ARBA" id="ARBA00048683"/>
    </source>
</evidence>
<feature type="domain" description="Glycerol-3-phosphate dehydrogenase NAD-dependent C-terminal" evidence="8">
    <location>
        <begin position="482"/>
        <end position="628"/>
    </location>
</feature>
<accession>A0A0L0FYT4</accession>
<evidence type="ECO:0000259" key="7">
    <source>
        <dbReference type="Pfam" id="PF01210"/>
    </source>
</evidence>